<gene>
    <name evidence="4" type="ORF">F3B90_17330</name>
</gene>
<dbReference type="Proteomes" id="UP000424805">
    <property type="component" value="Unassembled WGS sequence"/>
</dbReference>
<dbReference type="GO" id="GO:0016491">
    <property type="term" value="F:oxidoreductase activity"/>
    <property type="evidence" value="ECO:0007669"/>
    <property type="project" value="UniProtKB-KW"/>
</dbReference>
<evidence type="ECO:0000256" key="1">
    <source>
        <dbReference type="ARBA" id="ARBA00022630"/>
    </source>
</evidence>
<evidence type="ECO:0000313" key="4">
    <source>
        <dbReference type="EMBL" id="KAA4624256.1"/>
    </source>
</evidence>
<dbReference type="PANTHER" id="PTHR43656">
    <property type="entry name" value="BINDING OXIDOREDUCTASE, PUTATIVE (AFU_ORTHOLOGUE AFUA_2G08260)-RELATED"/>
    <property type="match status" value="1"/>
</dbReference>
<accession>A0A7J4XV89</accession>
<sequence>MENLFKKGIIGNRIIQNRWVAQPMEGNSSGLGGAVSALTIDKYKKLAAGGWGVIIVEAISVTSGSLARKNALVMNHRNLDGFKKLVDQIKAINPDVTLLFQITHSGSISNPVFSEQVSVSPLSEGRLLSSDEIEQIKDDFITCSLLSEEAGADGIDYKCCHGYLGAEMLRPANVRTDKWGGAWENRTRFLREGIGEIIARRKTSDFIVGSRISVYEGLRGCCGTSAPDELIEDLAESLQLVRLMDSLQMDYVNVSAGIPAKTPVLTRPVQNSELMYLHHLRYTKEVKNALKNSSMKVIGSAYSILRERAFSVADEMLEKHYTDFIGWGRQTLADPLTPQKLLNGERINFCLACSGCSKMMLKQLNVGCIMFDEYYKKYWKENL</sequence>
<dbReference type="AlphaFoldDB" id="A0A7J4XV89"/>
<keyword evidence="2" id="KW-0560">Oxidoreductase</keyword>
<dbReference type="PANTHER" id="PTHR43656:SF2">
    <property type="entry name" value="BINDING OXIDOREDUCTASE, PUTATIVE (AFU_ORTHOLOGUE AFUA_2G08260)-RELATED"/>
    <property type="match status" value="1"/>
</dbReference>
<organism evidence="4 5">
    <name type="scientific">Bacteroides ovatus</name>
    <dbReference type="NCBI Taxonomy" id="28116"/>
    <lineage>
        <taxon>Bacteria</taxon>
        <taxon>Pseudomonadati</taxon>
        <taxon>Bacteroidota</taxon>
        <taxon>Bacteroidia</taxon>
        <taxon>Bacteroidales</taxon>
        <taxon>Bacteroidaceae</taxon>
        <taxon>Bacteroides</taxon>
    </lineage>
</organism>
<dbReference type="GO" id="GO:0010181">
    <property type="term" value="F:FMN binding"/>
    <property type="evidence" value="ECO:0007669"/>
    <property type="project" value="InterPro"/>
</dbReference>
<dbReference type="InterPro" id="IPR001155">
    <property type="entry name" value="OxRdtase_FMN_N"/>
</dbReference>
<protein>
    <recommendedName>
        <fullName evidence="3">NADH:flavin oxidoreductase/NADH oxidase N-terminal domain-containing protein</fullName>
    </recommendedName>
</protein>
<evidence type="ECO:0000313" key="5">
    <source>
        <dbReference type="Proteomes" id="UP000424805"/>
    </source>
</evidence>
<dbReference type="SUPFAM" id="SSF51395">
    <property type="entry name" value="FMN-linked oxidoreductases"/>
    <property type="match status" value="1"/>
</dbReference>
<dbReference type="EMBL" id="VWFP01000018">
    <property type="protein sequence ID" value="KAA4624256.1"/>
    <property type="molecule type" value="Genomic_DNA"/>
</dbReference>
<comment type="caution">
    <text evidence="4">The sequence shown here is derived from an EMBL/GenBank/DDBJ whole genome shotgun (WGS) entry which is preliminary data.</text>
</comment>
<name>A0A7J4XV89_BACOV</name>
<feature type="domain" description="NADH:flavin oxidoreductase/NADH oxidase N-terminal" evidence="3">
    <location>
        <begin position="4"/>
        <end position="344"/>
    </location>
</feature>
<reference evidence="4 5" key="1">
    <citation type="journal article" date="2019" name="Nat. Med.">
        <title>A library of human gut bacterial isolates paired with longitudinal multiomics data enables mechanistic microbiome research.</title>
        <authorList>
            <person name="Poyet M."/>
            <person name="Groussin M."/>
            <person name="Gibbons S.M."/>
            <person name="Avila-Pacheco J."/>
            <person name="Jiang X."/>
            <person name="Kearney S.M."/>
            <person name="Perrotta A.R."/>
            <person name="Berdy B."/>
            <person name="Zhao S."/>
            <person name="Lieberman T.D."/>
            <person name="Swanson P.K."/>
            <person name="Smith M."/>
            <person name="Roesemann S."/>
            <person name="Alexander J.E."/>
            <person name="Rich S.A."/>
            <person name="Livny J."/>
            <person name="Vlamakis H."/>
            <person name="Clish C."/>
            <person name="Bullock K."/>
            <person name="Deik A."/>
            <person name="Scott J."/>
            <person name="Pierce K.A."/>
            <person name="Xavier R.J."/>
            <person name="Alm E.J."/>
        </authorList>
    </citation>
    <scope>NUCLEOTIDE SEQUENCE [LARGE SCALE GENOMIC DNA]</scope>
    <source>
        <strain evidence="4 5">BIOML-A15</strain>
    </source>
</reference>
<evidence type="ECO:0000256" key="2">
    <source>
        <dbReference type="ARBA" id="ARBA00023002"/>
    </source>
</evidence>
<dbReference type="Gene3D" id="3.20.20.70">
    <property type="entry name" value="Aldolase class I"/>
    <property type="match status" value="1"/>
</dbReference>
<dbReference type="InterPro" id="IPR013785">
    <property type="entry name" value="Aldolase_TIM"/>
</dbReference>
<evidence type="ECO:0000259" key="3">
    <source>
        <dbReference type="Pfam" id="PF00724"/>
    </source>
</evidence>
<dbReference type="InterPro" id="IPR051799">
    <property type="entry name" value="NADH_flavin_oxidoreductase"/>
</dbReference>
<keyword evidence="1" id="KW-0285">Flavoprotein</keyword>
<dbReference type="Pfam" id="PF00724">
    <property type="entry name" value="Oxidored_FMN"/>
    <property type="match status" value="1"/>
</dbReference>
<proteinExistence type="predicted"/>